<sequence length="90" mass="9775">MSLWSWVEMVLWCLSFFYMLLMVGLLAAYPPRPDEAVVLCRAGMSLQCECAGEISEDRGLIDGLLCSAEASSYFTHNGPAGGAICIMCSD</sequence>
<evidence type="ECO:0000313" key="3">
    <source>
        <dbReference type="Proteomes" id="UP000824782"/>
    </source>
</evidence>
<dbReference type="AlphaFoldDB" id="A0AAV7AFK5"/>
<dbReference type="EMBL" id="WNYA01000007">
    <property type="protein sequence ID" value="KAG8560187.1"/>
    <property type="molecule type" value="Genomic_DNA"/>
</dbReference>
<organism evidence="2 3">
    <name type="scientific">Engystomops pustulosus</name>
    <name type="common">Tungara frog</name>
    <name type="synonym">Physalaemus pustulosus</name>
    <dbReference type="NCBI Taxonomy" id="76066"/>
    <lineage>
        <taxon>Eukaryota</taxon>
        <taxon>Metazoa</taxon>
        <taxon>Chordata</taxon>
        <taxon>Craniata</taxon>
        <taxon>Vertebrata</taxon>
        <taxon>Euteleostomi</taxon>
        <taxon>Amphibia</taxon>
        <taxon>Batrachia</taxon>
        <taxon>Anura</taxon>
        <taxon>Neobatrachia</taxon>
        <taxon>Hyloidea</taxon>
        <taxon>Leptodactylidae</taxon>
        <taxon>Leiuperinae</taxon>
        <taxon>Engystomops</taxon>
    </lineage>
</organism>
<proteinExistence type="predicted"/>
<dbReference type="Proteomes" id="UP000824782">
    <property type="component" value="Unassembled WGS sequence"/>
</dbReference>
<evidence type="ECO:0000313" key="2">
    <source>
        <dbReference type="EMBL" id="KAG8560187.1"/>
    </source>
</evidence>
<feature type="chain" id="PRO_5043596873" description="Secreted protein" evidence="1">
    <location>
        <begin position="29"/>
        <end position="90"/>
    </location>
</feature>
<reference evidence="2" key="1">
    <citation type="thesis" date="2020" institute="ProQuest LLC" country="789 East Eisenhower Parkway, Ann Arbor, MI, USA">
        <title>Comparative Genomics and Chromosome Evolution.</title>
        <authorList>
            <person name="Mudd A.B."/>
        </authorList>
    </citation>
    <scope>NUCLEOTIDE SEQUENCE</scope>
    <source>
        <strain evidence="2">237g6f4</strain>
        <tissue evidence="2">Blood</tissue>
    </source>
</reference>
<evidence type="ECO:0008006" key="4">
    <source>
        <dbReference type="Google" id="ProtNLM"/>
    </source>
</evidence>
<keyword evidence="3" id="KW-1185">Reference proteome</keyword>
<name>A0AAV7AFK5_ENGPU</name>
<comment type="caution">
    <text evidence="2">The sequence shown here is derived from an EMBL/GenBank/DDBJ whole genome shotgun (WGS) entry which is preliminary data.</text>
</comment>
<gene>
    <name evidence="2" type="ORF">GDO81_014831</name>
</gene>
<keyword evidence="1" id="KW-0732">Signal</keyword>
<protein>
    <recommendedName>
        <fullName evidence="4">Secreted protein</fullName>
    </recommendedName>
</protein>
<evidence type="ECO:0000256" key="1">
    <source>
        <dbReference type="SAM" id="SignalP"/>
    </source>
</evidence>
<accession>A0AAV7AFK5</accession>
<feature type="signal peptide" evidence="1">
    <location>
        <begin position="1"/>
        <end position="28"/>
    </location>
</feature>